<dbReference type="Gramene" id="OMO51355">
    <property type="protein sequence ID" value="OMO51355"/>
    <property type="gene ID" value="CCACVL1_29835"/>
</dbReference>
<dbReference type="EMBL" id="AWWV01015844">
    <property type="protein sequence ID" value="OMO51355.1"/>
    <property type="molecule type" value="Genomic_DNA"/>
</dbReference>
<comment type="caution">
    <text evidence="1">The sequence shown here is derived from an EMBL/GenBank/DDBJ whole genome shotgun (WGS) entry which is preliminary data.</text>
</comment>
<accession>A0A1R3FZU7</accession>
<organism evidence="1 2">
    <name type="scientific">Corchorus capsularis</name>
    <name type="common">Jute</name>
    <dbReference type="NCBI Taxonomy" id="210143"/>
    <lineage>
        <taxon>Eukaryota</taxon>
        <taxon>Viridiplantae</taxon>
        <taxon>Streptophyta</taxon>
        <taxon>Embryophyta</taxon>
        <taxon>Tracheophyta</taxon>
        <taxon>Spermatophyta</taxon>
        <taxon>Magnoliopsida</taxon>
        <taxon>eudicotyledons</taxon>
        <taxon>Gunneridae</taxon>
        <taxon>Pentapetalae</taxon>
        <taxon>rosids</taxon>
        <taxon>malvids</taxon>
        <taxon>Malvales</taxon>
        <taxon>Malvaceae</taxon>
        <taxon>Grewioideae</taxon>
        <taxon>Apeibeae</taxon>
        <taxon>Corchorus</taxon>
    </lineage>
</organism>
<gene>
    <name evidence="1" type="ORF">CCACVL1_29835</name>
</gene>
<evidence type="ECO:0000313" key="1">
    <source>
        <dbReference type="EMBL" id="OMO51355.1"/>
    </source>
</evidence>
<dbReference type="AlphaFoldDB" id="A0A1R3FZU7"/>
<evidence type="ECO:0000313" key="2">
    <source>
        <dbReference type="Proteomes" id="UP000188268"/>
    </source>
</evidence>
<reference evidence="1 2" key="1">
    <citation type="submission" date="2013-09" db="EMBL/GenBank/DDBJ databases">
        <title>Corchorus capsularis genome sequencing.</title>
        <authorList>
            <person name="Alam M."/>
            <person name="Haque M.S."/>
            <person name="Islam M.S."/>
            <person name="Emdad E.M."/>
            <person name="Islam M.M."/>
            <person name="Ahmed B."/>
            <person name="Halim A."/>
            <person name="Hossen Q.M.M."/>
            <person name="Hossain M.Z."/>
            <person name="Ahmed R."/>
            <person name="Khan M.M."/>
            <person name="Islam R."/>
            <person name="Rashid M.M."/>
            <person name="Khan S.A."/>
            <person name="Rahman M.S."/>
            <person name="Alam M."/>
        </authorList>
    </citation>
    <scope>NUCLEOTIDE SEQUENCE [LARGE SCALE GENOMIC DNA]</scope>
    <source>
        <strain evidence="2">cv. CVL-1</strain>
        <tissue evidence="1">Whole seedling</tissue>
    </source>
</reference>
<keyword evidence="2" id="KW-1185">Reference proteome</keyword>
<dbReference type="Proteomes" id="UP000188268">
    <property type="component" value="Unassembled WGS sequence"/>
</dbReference>
<proteinExistence type="predicted"/>
<sequence>MADNQKQRGPFFRGQQLFC</sequence>
<protein>
    <submittedName>
        <fullName evidence="1">Uncharacterized protein</fullName>
    </submittedName>
</protein>
<name>A0A1R3FZU7_COCAP</name>